<accession>A0A8D0N119</accession>
<keyword evidence="1" id="KW-0812">Transmembrane</keyword>
<feature type="transmembrane region" description="Helical" evidence="1">
    <location>
        <begin position="169"/>
        <end position="189"/>
    </location>
</feature>
<evidence type="ECO:0000313" key="3">
    <source>
        <dbReference type="Proteomes" id="UP000694726"/>
    </source>
</evidence>
<dbReference type="Ensembl" id="ENSSSCT00015025989.1">
    <property type="protein sequence ID" value="ENSSSCP00015010168.1"/>
    <property type="gene ID" value="ENSSSCG00015019701.1"/>
</dbReference>
<feature type="transmembrane region" description="Helical" evidence="1">
    <location>
        <begin position="67"/>
        <end position="93"/>
    </location>
</feature>
<reference evidence="2" key="1">
    <citation type="submission" date="2025-08" db="UniProtKB">
        <authorList>
            <consortium name="Ensembl"/>
        </authorList>
    </citation>
    <scope>IDENTIFICATION</scope>
</reference>
<feature type="transmembrane region" description="Helical" evidence="1">
    <location>
        <begin position="105"/>
        <end position="125"/>
    </location>
</feature>
<keyword evidence="1" id="KW-0472">Membrane</keyword>
<name>A0A8D0N119_PIG</name>
<evidence type="ECO:0000256" key="1">
    <source>
        <dbReference type="SAM" id="Phobius"/>
    </source>
</evidence>
<proteinExistence type="predicted"/>
<keyword evidence="1" id="KW-1133">Transmembrane helix</keyword>
<dbReference type="Proteomes" id="UP000694726">
    <property type="component" value="Unplaced"/>
</dbReference>
<feature type="transmembrane region" description="Helical" evidence="1">
    <location>
        <begin position="137"/>
        <end position="157"/>
    </location>
</feature>
<sequence>MPRSGFSELYGNSTFSFLRTVHTIFHSGCTNLHSYQQCKRVPFSPHPLQHLSFVDFFVMAILAGVRWYLIVVLICIFLIISDVEHLFMCFLAIRMSSLETCQFRSSAHFLMGLFVFLILSCRRYLCILEISPLSVTSFAKIFSDSVGCLFILFRVSFAMHKLLSLIRSHLFIFVFIVITLGGGSEKILLQFMSESVQPIFSSKSS</sequence>
<dbReference type="AlphaFoldDB" id="A0A8D0N119"/>
<protein>
    <submittedName>
        <fullName evidence="2">Uncharacterized protein</fullName>
    </submittedName>
</protein>
<organism evidence="2 3">
    <name type="scientific">Sus scrofa</name>
    <name type="common">Pig</name>
    <dbReference type="NCBI Taxonomy" id="9823"/>
    <lineage>
        <taxon>Eukaryota</taxon>
        <taxon>Metazoa</taxon>
        <taxon>Chordata</taxon>
        <taxon>Craniata</taxon>
        <taxon>Vertebrata</taxon>
        <taxon>Euteleostomi</taxon>
        <taxon>Mammalia</taxon>
        <taxon>Eutheria</taxon>
        <taxon>Laurasiatheria</taxon>
        <taxon>Artiodactyla</taxon>
        <taxon>Suina</taxon>
        <taxon>Suidae</taxon>
        <taxon>Sus</taxon>
    </lineage>
</organism>
<evidence type="ECO:0000313" key="2">
    <source>
        <dbReference type="Ensembl" id="ENSSSCP00015010168.1"/>
    </source>
</evidence>